<dbReference type="AlphaFoldDB" id="A0ABD0U141"/>
<organism evidence="1 2">
    <name type="scientific">Dendrobium thyrsiflorum</name>
    <name type="common">Pinecone-like raceme dendrobium</name>
    <name type="synonym">Orchid</name>
    <dbReference type="NCBI Taxonomy" id="117978"/>
    <lineage>
        <taxon>Eukaryota</taxon>
        <taxon>Viridiplantae</taxon>
        <taxon>Streptophyta</taxon>
        <taxon>Embryophyta</taxon>
        <taxon>Tracheophyta</taxon>
        <taxon>Spermatophyta</taxon>
        <taxon>Magnoliopsida</taxon>
        <taxon>Liliopsida</taxon>
        <taxon>Asparagales</taxon>
        <taxon>Orchidaceae</taxon>
        <taxon>Epidendroideae</taxon>
        <taxon>Malaxideae</taxon>
        <taxon>Dendrobiinae</taxon>
        <taxon>Dendrobium</taxon>
    </lineage>
</organism>
<gene>
    <name evidence="1" type="ORF">M5K25_024077</name>
</gene>
<comment type="caution">
    <text evidence="1">The sequence shown here is derived from an EMBL/GenBank/DDBJ whole genome shotgun (WGS) entry which is preliminary data.</text>
</comment>
<evidence type="ECO:0000313" key="1">
    <source>
        <dbReference type="EMBL" id="KAL0905641.1"/>
    </source>
</evidence>
<accession>A0ABD0U141</accession>
<reference evidence="1 2" key="1">
    <citation type="journal article" date="2024" name="Plant Biotechnol. J.">
        <title>Dendrobium thyrsiflorum genome and its molecular insights into genes involved in important horticultural traits.</title>
        <authorList>
            <person name="Chen B."/>
            <person name="Wang J.Y."/>
            <person name="Zheng P.J."/>
            <person name="Li K.L."/>
            <person name="Liang Y.M."/>
            <person name="Chen X.F."/>
            <person name="Zhang C."/>
            <person name="Zhao X."/>
            <person name="He X."/>
            <person name="Zhang G.Q."/>
            <person name="Liu Z.J."/>
            <person name="Xu Q."/>
        </authorList>
    </citation>
    <scope>NUCLEOTIDE SEQUENCE [LARGE SCALE GENOMIC DNA]</scope>
    <source>
        <strain evidence="1">GZMU011</strain>
    </source>
</reference>
<dbReference type="EMBL" id="JANQDX010000018">
    <property type="protein sequence ID" value="KAL0905641.1"/>
    <property type="molecule type" value="Genomic_DNA"/>
</dbReference>
<name>A0ABD0U141_DENTH</name>
<protein>
    <submittedName>
        <fullName evidence="1">Uncharacterized protein</fullName>
    </submittedName>
</protein>
<proteinExistence type="predicted"/>
<evidence type="ECO:0000313" key="2">
    <source>
        <dbReference type="Proteomes" id="UP001552299"/>
    </source>
</evidence>
<keyword evidence="2" id="KW-1185">Reference proteome</keyword>
<sequence>MENRLGMVEMLRKLMEMQFETLPTVPIVKPNQDLTGILLDESKGKEIGRSSIREDREIMLFK</sequence>
<dbReference type="Proteomes" id="UP001552299">
    <property type="component" value="Unassembled WGS sequence"/>
</dbReference>